<dbReference type="SUPFAM" id="SSF51366">
    <property type="entry name" value="Ribulose-phoshate binding barrel"/>
    <property type="match status" value="1"/>
</dbReference>
<dbReference type="InterPro" id="IPR011060">
    <property type="entry name" value="RibuloseP-bd_barrel"/>
</dbReference>
<dbReference type="GO" id="GO:0004590">
    <property type="term" value="F:orotidine-5'-phosphate decarboxylase activity"/>
    <property type="evidence" value="ECO:0007669"/>
    <property type="project" value="UniProtKB-UniRule"/>
</dbReference>
<dbReference type="UniPathway" id="UPA00070">
    <property type="reaction ID" value="UER00120"/>
</dbReference>
<evidence type="ECO:0000259" key="8">
    <source>
        <dbReference type="SMART" id="SM00934"/>
    </source>
</evidence>
<comment type="caution">
    <text evidence="9">The sequence shown here is derived from an EMBL/GenBank/DDBJ whole genome shotgun (WGS) entry which is preliminary data.</text>
</comment>
<dbReference type="InterPro" id="IPR013785">
    <property type="entry name" value="Aldolase_TIM"/>
</dbReference>
<gene>
    <name evidence="7" type="primary">pyrF</name>
    <name evidence="9" type="ORF">AUJ73_00590</name>
</gene>
<dbReference type="EMBL" id="MNUY01000010">
    <property type="protein sequence ID" value="OIO15397.1"/>
    <property type="molecule type" value="Genomic_DNA"/>
</dbReference>
<dbReference type="InterPro" id="IPR018089">
    <property type="entry name" value="OMPdecase_AS"/>
</dbReference>
<dbReference type="GO" id="GO:0006207">
    <property type="term" value="P:'de novo' pyrimidine nucleobase biosynthetic process"/>
    <property type="evidence" value="ECO:0007669"/>
    <property type="project" value="InterPro"/>
</dbReference>
<evidence type="ECO:0000256" key="3">
    <source>
        <dbReference type="ARBA" id="ARBA00022793"/>
    </source>
</evidence>
<comment type="catalytic activity">
    <reaction evidence="6 7">
        <text>orotidine 5'-phosphate + H(+) = UMP + CO2</text>
        <dbReference type="Rhea" id="RHEA:11596"/>
        <dbReference type="ChEBI" id="CHEBI:15378"/>
        <dbReference type="ChEBI" id="CHEBI:16526"/>
        <dbReference type="ChEBI" id="CHEBI:57538"/>
        <dbReference type="ChEBI" id="CHEBI:57865"/>
        <dbReference type="EC" id="4.1.1.23"/>
    </reaction>
</comment>
<dbReference type="PANTHER" id="PTHR43375:SF1">
    <property type="entry name" value="OROTIDINE 5'-PHOSPHATE DECARBOXYLASE"/>
    <property type="match status" value="1"/>
</dbReference>
<evidence type="ECO:0000256" key="7">
    <source>
        <dbReference type="HAMAP-Rule" id="MF_01215"/>
    </source>
</evidence>
<dbReference type="STRING" id="1805209.AUJ73_00590"/>
<organism evidence="9 10">
    <name type="scientific">Candidatus Gottesmanbacteria bacterium CG1_02_37_22</name>
    <dbReference type="NCBI Taxonomy" id="1805209"/>
    <lineage>
        <taxon>Bacteria</taxon>
        <taxon>Candidatus Gottesmaniibacteriota</taxon>
    </lineage>
</organism>
<dbReference type="PROSITE" id="PS00156">
    <property type="entry name" value="OMPDECASE"/>
    <property type="match status" value="1"/>
</dbReference>
<dbReference type="NCBIfam" id="TIGR02127">
    <property type="entry name" value="pyrF_sub2"/>
    <property type="match status" value="1"/>
</dbReference>
<dbReference type="Gene3D" id="3.20.20.70">
    <property type="entry name" value="Aldolase class I"/>
    <property type="match status" value="1"/>
</dbReference>
<evidence type="ECO:0000313" key="9">
    <source>
        <dbReference type="EMBL" id="OIO15397.1"/>
    </source>
</evidence>
<feature type="domain" description="Orotidine 5'-phosphate decarboxylase" evidence="8">
    <location>
        <begin position="17"/>
        <end position="257"/>
    </location>
</feature>
<evidence type="ECO:0000256" key="5">
    <source>
        <dbReference type="ARBA" id="ARBA00023239"/>
    </source>
</evidence>
<name>A0A1J4TXR9_9BACT</name>
<dbReference type="InterPro" id="IPR011995">
    <property type="entry name" value="OMPdecase_type-2"/>
</dbReference>
<evidence type="ECO:0000256" key="2">
    <source>
        <dbReference type="ARBA" id="ARBA00008847"/>
    </source>
</evidence>
<dbReference type="AlphaFoldDB" id="A0A1J4TXR9"/>
<protein>
    <recommendedName>
        <fullName evidence="7">Orotidine 5'-phosphate decarboxylase</fullName>
        <ecNumber evidence="7">4.1.1.23</ecNumber>
    </recommendedName>
    <alternativeName>
        <fullName evidence="7">OMP decarboxylase</fullName>
        <shortName evidence="7">OMPDCase</shortName>
        <shortName evidence="7">OMPdecase</shortName>
    </alternativeName>
</protein>
<dbReference type="EC" id="4.1.1.23" evidence="7"/>
<sequence length="275" mass="30330">MNFQSKISEISTENNSLLCIGLDSDINKIPFHIKGTDNPQYNFNKAIIEATHDLVCAYKPNSAFYEAQGEEGIRQLKQTVYFVKENYPKIPVILDAKRADIGNTNEGYVKFAFDHLGADAITLHPYLGKDALKPFLERRDKGLFILCRTSNSGAGEFQDLEIDGKPLYQVIAAKVAKDWNYNGNCGLVVGATYPKELDIVRHIVGNIPILIPGIGAQGGDLEKTVQAGVDKTGLNALINSSRGIIFASTGVNFAEKAREEALKLKNLINKQRRSK</sequence>
<accession>A0A1J4TXR9</accession>
<dbReference type="SMART" id="SM00934">
    <property type="entry name" value="OMPdecase"/>
    <property type="match status" value="1"/>
</dbReference>
<comment type="pathway">
    <text evidence="1 7">Pyrimidine metabolism; UMP biosynthesis via de novo pathway; UMP from orotate: step 2/2.</text>
</comment>
<dbReference type="GO" id="GO:0044205">
    <property type="term" value="P:'de novo' UMP biosynthetic process"/>
    <property type="evidence" value="ECO:0007669"/>
    <property type="project" value="UniProtKB-UniRule"/>
</dbReference>
<dbReference type="Pfam" id="PF00215">
    <property type="entry name" value="OMPdecase"/>
    <property type="match status" value="1"/>
</dbReference>
<dbReference type="HAMAP" id="MF_01215">
    <property type="entry name" value="OMPdecase_type2"/>
    <property type="match status" value="1"/>
</dbReference>
<keyword evidence="5 7" id="KW-0456">Lyase</keyword>
<evidence type="ECO:0000256" key="4">
    <source>
        <dbReference type="ARBA" id="ARBA00022975"/>
    </source>
</evidence>
<evidence type="ECO:0000256" key="6">
    <source>
        <dbReference type="ARBA" id="ARBA00049157"/>
    </source>
</evidence>
<comment type="similarity">
    <text evidence="2 7">Belongs to the OMP decarboxylase family. Type 2 subfamily.</text>
</comment>
<reference evidence="9 10" key="1">
    <citation type="journal article" date="2016" name="Environ. Microbiol.">
        <title>Genomic resolution of a cold subsurface aquifer community provides metabolic insights for novel microbes adapted to high CO concentrations.</title>
        <authorList>
            <person name="Probst A.J."/>
            <person name="Castelle C.J."/>
            <person name="Singh A."/>
            <person name="Brown C.T."/>
            <person name="Anantharaman K."/>
            <person name="Sharon I."/>
            <person name="Hug L.A."/>
            <person name="Burstein D."/>
            <person name="Emerson J.B."/>
            <person name="Thomas B.C."/>
            <person name="Banfield J.F."/>
        </authorList>
    </citation>
    <scope>NUCLEOTIDE SEQUENCE [LARGE SCALE GENOMIC DNA]</scope>
    <source>
        <strain evidence="9">CG1_02_37_22</strain>
    </source>
</reference>
<keyword evidence="3 7" id="KW-0210">Decarboxylase</keyword>
<dbReference type="InterPro" id="IPR001754">
    <property type="entry name" value="OMPdeCOase_dom"/>
</dbReference>
<dbReference type="Proteomes" id="UP000183120">
    <property type="component" value="Unassembled WGS sequence"/>
</dbReference>
<dbReference type="CDD" id="cd04725">
    <property type="entry name" value="OMP_decarboxylase_like"/>
    <property type="match status" value="1"/>
</dbReference>
<evidence type="ECO:0000256" key="1">
    <source>
        <dbReference type="ARBA" id="ARBA00004861"/>
    </source>
</evidence>
<keyword evidence="4 7" id="KW-0665">Pyrimidine biosynthesis</keyword>
<proteinExistence type="inferred from homology"/>
<feature type="active site" description="Proton donor" evidence="7">
    <location>
        <position position="97"/>
    </location>
</feature>
<evidence type="ECO:0000313" key="10">
    <source>
        <dbReference type="Proteomes" id="UP000183120"/>
    </source>
</evidence>
<dbReference type="PANTHER" id="PTHR43375">
    <property type="entry name" value="OROTIDINE 5'-PHOSPHATE DECARBOXYLASE"/>
    <property type="match status" value="1"/>
</dbReference>